<evidence type="ECO:0000259" key="1">
    <source>
        <dbReference type="Pfam" id="PF01575"/>
    </source>
</evidence>
<name>A0A2A5WSL9_9GAMM</name>
<dbReference type="InterPro" id="IPR039375">
    <property type="entry name" value="NodN-like"/>
</dbReference>
<proteinExistence type="predicted"/>
<dbReference type="Pfam" id="PF01575">
    <property type="entry name" value="MaoC_dehydratas"/>
    <property type="match status" value="1"/>
</dbReference>
<comment type="caution">
    <text evidence="2">The sequence shown here is derived from an EMBL/GenBank/DDBJ whole genome shotgun (WGS) entry which is preliminary data.</text>
</comment>
<gene>
    <name evidence="2" type="ORF">CNE99_05920</name>
</gene>
<accession>A0A2A5WSL9</accession>
<dbReference type="AlphaFoldDB" id="A0A2A5WSL9"/>
<dbReference type="Gene3D" id="3.10.129.10">
    <property type="entry name" value="Hotdog Thioesterase"/>
    <property type="match status" value="1"/>
</dbReference>
<evidence type="ECO:0000313" key="2">
    <source>
        <dbReference type="EMBL" id="PDH39227.1"/>
    </source>
</evidence>
<dbReference type="InterPro" id="IPR029069">
    <property type="entry name" value="HotDog_dom_sf"/>
</dbReference>
<dbReference type="EMBL" id="NTKD01000027">
    <property type="protein sequence ID" value="PDH39227.1"/>
    <property type="molecule type" value="Genomic_DNA"/>
</dbReference>
<dbReference type="Proteomes" id="UP000219327">
    <property type="component" value="Unassembled WGS sequence"/>
</dbReference>
<dbReference type="PANTHER" id="PTHR42993">
    <property type="entry name" value="MAOC-LIKE DEHYDRATASE DOMAIN-CONTAINING PROTEIN"/>
    <property type="match status" value="1"/>
</dbReference>
<dbReference type="CDD" id="cd03450">
    <property type="entry name" value="NodN"/>
    <property type="match status" value="1"/>
</dbReference>
<dbReference type="PANTHER" id="PTHR42993:SF1">
    <property type="entry name" value="MAOC-LIKE DEHYDRATASE DOMAIN-CONTAINING PROTEIN"/>
    <property type="match status" value="1"/>
</dbReference>
<reference evidence="2 3" key="1">
    <citation type="submission" date="2017-08" db="EMBL/GenBank/DDBJ databases">
        <title>Fine stratification of microbial communities through a metagenomic profile of the photic zone.</title>
        <authorList>
            <person name="Haro-Moreno J.M."/>
            <person name="Lopez-Perez M."/>
            <person name="De La Torre J."/>
            <person name="Picazo A."/>
            <person name="Camacho A."/>
            <person name="Rodriguez-Valera F."/>
        </authorList>
    </citation>
    <scope>NUCLEOTIDE SEQUENCE [LARGE SCALE GENOMIC DNA]</scope>
    <source>
        <strain evidence="2">MED-G24</strain>
    </source>
</reference>
<evidence type="ECO:0000313" key="3">
    <source>
        <dbReference type="Proteomes" id="UP000219327"/>
    </source>
</evidence>
<feature type="domain" description="MaoC-like" evidence="1">
    <location>
        <begin position="16"/>
        <end position="132"/>
    </location>
</feature>
<sequence>MSEADNLNSAFDIMTSRIGEQTSQTEWFEVTQDRINDFAEVTMDHQWIHIDVERAKSGPFGAPIAHGHLTLSIMSHLPRAAAAAVEGPKIEGQKLSINYGFDKVRFPSPVPAGAKIRTTSTLKRVEIKGGMIETMNELVVEIEGQEKPACVAESLGRMVF</sequence>
<dbReference type="SUPFAM" id="SSF54637">
    <property type="entry name" value="Thioesterase/thiol ester dehydrase-isomerase"/>
    <property type="match status" value="1"/>
</dbReference>
<organism evidence="2 3">
    <name type="scientific">OM182 bacterium MED-G24</name>
    <dbReference type="NCBI Taxonomy" id="1986255"/>
    <lineage>
        <taxon>Bacteria</taxon>
        <taxon>Pseudomonadati</taxon>
        <taxon>Pseudomonadota</taxon>
        <taxon>Gammaproteobacteria</taxon>
        <taxon>OMG group</taxon>
        <taxon>OM182 clade</taxon>
    </lineage>
</organism>
<dbReference type="InterPro" id="IPR002539">
    <property type="entry name" value="MaoC-like_dom"/>
</dbReference>
<protein>
    <submittedName>
        <fullName evidence="2">Dehydratase</fullName>
    </submittedName>
</protein>